<name>A0AAE0FTF2_9CHLO</name>
<evidence type="ECO:0000313" key="3">
    <source>
        <dbReference type="Proteomes" id="UP001190700"/>
    </source>
</evidence>
<dbReference type="EMBL" id="LGRX02013842">
    <property type="protein sequence ID" value="KAK3265555.1"/>
    <property type="molecule type" value="Genomic_DNA"/>
</dbReference>
<organism evidence="2 3">
    <name type="scientific">Cymbomonas tetramitiformis</name>
    <dbReference type="NCBI Taxonomy" id="36881"/>
    <lineage>
        <taxon>Eukaryota</taxon>
        <taxon>Viridiplantae</taxon>
        <taxon>Chlorophyta</taxon>
        <taxon>Pyramimonadophyceae</taxon>
        <taxon>Pyramimonadales</taxon>
        <taxon>Pyramimonadaceae</taxon>
        <taxon>Cymbomonas</taxon>
    </lineage>
</organism>
<feature type="compositionally biased region" description="Polar residues" evidence="1">
    <location>
        <begin position="129"/>
        <end position="138"/>
    </location>
</feature>
<dbReference type="AlphaFoldDB" id="A0AAE0FTF2"/>
<evidence type="ECO:0000256" key="1">
    <source>
        <dbReference type="SAM" id="MobiDB-lite"/>
    </source>
</evidence>
<protein>
    <submittedName>
        <fullName evidence="2">Uncharacterized protein</fullName>
    </submittedName>
</protein>
<gene>
    <name evidence="2" type="ORF">CYMTET_25772</name>
</gene>
<reference evidence="2 3" key="1">
    <citation type="journal article" date="2015" name="Genome Biol. Evol.">
        <title>Comparative Genomics of a Bacterivorous Green Alga Reveals Evolutionary Causalities and Consequences of Phago-Mixotrophic Mode of Nutrition.</title>
        <authorList>
            <person name="Burns J.A."/>
            <person name="Paasch A."/>
            <person name="Narechania A."/>
            <person name="Kim E."/>
        </authorList>
    </citation>
    <scope>NUCLEOTIDE SEQUENCE [LARGE SCALE GENOMIC DNA]</scope>
    <source>
        <strain evidence="2 3">PLY_AMNH</strain>
    </source>
</reference>
<sequence length="174" mass="19081">MRYPTVLQAAQGSLSTVDAALREQILGCMADGNHCIEQIMSAAKGEGQLTVQELALRRNAVLRVIRDAKKAAQGDRVEGIQQLLLSVAETRHLAPQEEEGPSLLDMIHTIRSRMNHVEHRQTIDGPDANATTGTTLRSGKSAKKHQRGSMLAEASEELRAMLKRRRGSYVTSQS</sequence>
<comment type="caution">
    <text evidence="2">The sequence shown here is derived from an EMBL/GenBank/DDBJ whole genome shotgun (WGS) entry which is preliminary data.</text>
</comment>
<proteinExistence type="predicted"/>
<dbReference type="Proteomes" id="UP001190700">
    <property type="component" value="Unassembled WGS sequence"/>
</dbReference>
<keyword evidence="3" id="KW-1185">Reference proteome</keyword>
<feature type="region of interest" description="Disordered" evidence="1">
    <location>
        <begin position="120"/>
        <end position="153"/>
    </location>
</feature>
<accession>A0AAE0FTF2</accession>
<evidence type="ECO:0000313" key="2">
    <source>
        <dbReference type="EMBL" id="KAK3265555.1"/>
    </source>
</evidence>